<keyword evidence="1" id="KW-0158">Chromosome</keyword>
<dbReference type="GO" id="GO:0000333">
    <property type="term" value="C:telomerase catalytic core complex"/>
    <property type="evidence" value="ECO:0007669"/>
    <property type="project" value="TreeGrafter"/>
</dbReference>
<comment type="catalytic activity">
    <reaction evidence="1">
        <text>DNA(n) + a 2'-deoxyribonucleoside 5'-triphosphate = DNA(n+1) + diphosphate</text>
        <dbReference type="Rhea" id="RHEA:22508"/>
        <dbReference type="Rhea" id="RHEA-COMP:17339"/>
        <dbReference type="Rhea" id="RHEA-COMP:17340"/>
        <dbReference type="ChEBI" id="CHEBI:33019"/>
        <dbReference type="ChEBI" id="CHEBI:61560"/>
        <dbReference type="ChEBI" id="CHEBI:173112"/>
        <dbReference type="EC" id="2.7.7.49"/>
    </reaction>
</comment>
<organism evidence="3 4">
    <name type="scientific">Aulographum hederae CBS 113979</name>
    <dbReference type="NCBI Taxonomy" id="1176131"/>
    <lineage>
        <taxon>Eukaryota</taxon>
        <taxon>Fungi</taxon>
        <taxon>Dikarya</taxon>
        <taxon>Ascomycota</taxon>
        <taxon>Pezizomycotina</taxon>
        <taxon>Dothideomycetes</taxon>
        <taxon>Pleosporomycetidae</taxon>
        <taxon>Aulographales</taxon>
        <taxon>Aulographaceae</taxon>
    </lineage>
</organism>
<keyword evidence="4" id="KW-1185">Reference proteome</keyword>
<dbReference type="GO" id="GO:0007004">
    <property type="term" value="P:telomere maintenance via telomerase"/>
    <property type="evidence" value="ECO:0007669"/>
    <property type="project" value="TreeGrafter"/>
</dbReference>
<protein>
    <recommendedName>
        <fullName evidence="1">Telomerase reverse transcriptase</fullName>
        <ecNumber evidence="1">2.7.7.49</ecNumber>
    </recommendedName>
    <alternativeName>
        <fullName evidence="1">Telomerase catalytic subunit</fullName>
    </alternativeName>
</protein>
<evidence type="ECO:0000313" key="3">
    <source>
        <dbReference type="EMBL" id="KAF1981865.1"/>
    </source>
</evidence>
<dbReference type="EC" id="2.7.7.49" evidence="1"/>
<dbReference type="OrthoDB" id="289721at2759"/>
<comment type="similarity">
    <text evidence="1">Belongs to the reverse transcriptase family. Telomerase subfamily.</text>
</comment>
<keyword evidence="1" id="KW-0539">Nucleus</keyword>
<dbReference type="AlphaFoldDB" id="A0A6G1GLP6"/>
<dbReference type="GO" id="GO:0070034">
    <property type="term" value="F:telomerase RNA binding"/>
    <property type="evidence" value="ECO:0007669"/>
    <property type="project" value="TreeGrafter"/>
</dbReference>
<keyword evidence="1" id="KW-0779">Telomere</keyword>
<keyword evidence="1" id="KW-0695">RNA-directed DNA polymerase</keyword>
<dbReference type="PANTHER" id="PTHR12066:SF0">
    <property type="entry name" value="TELOMERASE REVERSE TRANSCRIPTASE"/>
    <property type="match status" value="1"/>
</dbReference>
<keyword evidence="1" id="KW-0808">Transferase</keyword>
<gene>
    <name evidence="3" type="ORF">K402DRAFT_218825</name>
</gene>
<comment type="subcellular location">
    <subcellularLocation>
        <location evidence="1">Nucleus</location>
    </subcellularLocation>
    <subcellularLocation>
        <location evidence="1">Chromosome</location>
        <location evidence="1">Telomere</location>
    </subcellularLocation>
</comment>
<comment type="function">
    <text evidence="1">Telomerase is a ribonucleoprotein enzyme essential for the replication of chromosome termini in most eukaryotes. It elongates telomeres. It is a reverse transcriptase that adds simple sequence repeats to chromosome ends by copying a template sequence within the RNA component of the enzyme.</text>
</comment>
<dbReference type="GO" id="GO:0042162">
    <property type="term" value="F:telomeric DNA binding"/>
    <property type="evidence" value="ECO:0007669"/>
    <property type="project" value="TreeGrafter"/>
</dbReference>
<dbReference type="GO" id="GO:0046872">
    <property type="term" value="F:metal ion binding"/>
    <property type="evidence" value="ECO:0007669"/>
    <property type="project" value="UniProtKB-KW"/>
</dbReference>
<dbReference type="Proteomes" id="UP000800041">
    <property type="component" value="Unassembled WGS sequence"/>
</dbReference>
<evidence type="ECO:0000313" key="4">
    <source>
        <dbReference type="Proteomes" id="UP000800041"/>
    </source>
</evidence>
<sequence length="316" mass="34656">MKRKRKSTVTAPTKHPRLDAATVSSPPAERDHPVLRCYYSSVLPLRQYVLSKLPSLAKTRKQVLSVAGRGEINNENVEPDELGETLDSLLVGVRDAPSKGEEEARSQELVTFSQQLSESASALAPASFHQSEIVDFVIWLLFKRHAALPKPPHLLCNGFQRASAAGQNGMPLSIAPGIPGLIATHPNSHVETVKNPVWSKLLEMLGEGGDHIMLHLLLDCGIFKPVDSGRGNYVQLSGFPLSSLKSVKDIPKPPHPKSVAQKQTAKGKNKLNKLTDIKFVRSRMLYARPALNPKGNVRFGLGHIRECLSIFLVSRI</sequence>
<keyword evidence="1" id="KW-0548">Nucleotidyltransferase</keyword>
<keyword evidence="1" id="KW-0479">Metal-binding</keyword>
<dbReference type="InterPro" id="IPR003545">
    <property type="entry name" value="Telomerase_RT"/>
</dbReference>
<dbReference type="PANTHER" id="PTHR12066">
    <property type="entry name" value="TELOMERASE REVERSE TRANSCRIPTASE"/>
    <property type="match status" value="1"/>
</dbReference>
<dbReference type="GO" id="GO:0000781">
    <property type="term" value="C:chromosome, telomeric region"/>
    <property type="evidence" value="ECO:0007669"/>
    <property type="project" value="UniProtKB-SubCell"/>
</dbReference>
<keyword evidence="1" id="KW-0460">Magnesium</keyword>
<evidence type="ECO:0000256" key="2">
    <source>
        <dbReference type="SAM" id="MobiDB-lite"/>
    </source>
</evidence>
<dbReference type="GO" id="GO:0003720">
    <property type="term" value="F:telomerase activity"/>
    <property type="evidence" value="ECO:0007669"/>
    <property type="project" value="InterPro"/>
</dbReference>
<feature type="region of interest" description="Disordered" evidence="2">
    <location>
        <begin position="1"/>
        <end position="30"/>
    </location>
</feature>
<name>A0A6G1GLP6_9PEZI</name>
<accession>A0A6G1GLP6</accession>
<proteinExistence type="inferred from homology"/>
<evidence type="ECO:0000256" key="1">
    <source>
        <dbReference type="RuleBase" id="RU365061"/>
    </source>
</evidence>
<dbReference type="EMBL" id="ML977192">
    <property type="protein sequence ID" value="KAF1981865.1"/>
    <property type="molecule type" value="Genomic_DNA"/>
</dbReference>
<reference evidence="3" key="1">
    <citation type="journal article" date="2020" name="Stud. Mycol.">
        <title>101 Dothideomycetes genomes: a test case for predicting lifestyles and emergence of pathogens.</title>
        <authorList>
            <person name="Haridas S."/>
            <person name="Albert R."/>
            <person name="Binder M."/>
            <person name="Bloem J."/>
            <person name="Labutti K."/>
            <person name="Salamov A."/>
            <person name="Andreopoulos B."/>
            <person name="Baker S."/>
            <person name="Barry K."/>
            <person name="Bills G."/>
            <person name="Bluhm B."/>
            <person name="Cannon C."/>
            <person name="Castanera R."/>
            <person name="Culley D."/>
            <person name="Daum C."/>
            <person name="Ezra D."/>
            <person name="Gonzalez J."/>
            <person name="Henrissat B."/>
            <person name="Kuo A."/>
            <person name="Liang C."/>
            <person name="Lipzen A."/>
            <person name="Lutzoni F."/>
            <person name="Magnuson J."/>
            <person name="Mondo S."/>
            <person name="Nolan M."/>
            <person name="Ohm R."/>
            <person name="Pangilinan J."/>
            <person name="Park H.-J."/>
            <person name="Ramirez L."/>
            <person name="Alfaro M."/>
            <person name="Sun H."/>
            <person name="Tritt A."/>
            <person name="Yoshinaga Y."/>
            <person name="Zwiers L.-H."/>
            <person name="Turgeon B."/>
            <person name="Goodwin S."/>
            <person name="Spatafora J."/>
            <person name="Crous P."/>
            <person name="Grigoriev I."/>
        </authorList>
    </citation>
    <scope>NUCLEOTIDE SEQUENCE</scope>
    <source>
        <strain evidence="3">CBS 113979</strain>
    </source>
</reference>